<dbReference type="Proteomes" id="UP000468707">
    <property type="component" value="Unassembled WGS sequence"/>
</dbReference>
<dbReference type="Gene3D" id="3.40.50.2000">
    <property type="entry name" value="Glycogen Phosphorylase B"/>
    <property type="match status" value="2"/>
</dbReference>
<proteinExistence type="predicted"/>
<dbReference type="GO" id="GO:0016740">
    <property type="term" value="F:transferase activity"/>
    <property type="evidence" value="ECO:0007669"/>
    <property type="project" value="UniProtKB-KW"/>
</dbReference>
<evidence type="ECO:0000313" key="2">
    <source>
        <dbReference type="EMBL" id="NDV42789.1"/>
    </source>
</evidence>
<evidence type="ECO:0000313" key="3">
    <source>
        <dbReference type="Proteomes" id="UP000468707"/>
    </source>
</evidence>
<dbReference type="EMBL" id="JAAAMI010000002">
    <property type="protein sequence ID" value="NDV42789.1"/>
    <property type="molecule type" value="Genomic_DNA"/>
</dbReference>
<comment type="caution">
    <text evidence="2">The sequence shown here is derived from an EMBL/GenBank/DDBJ whole genome shotgun (WGS) entry which is preliminary data.</text>
</comment>
<dbReference type="InterPro" id="IPR028098">
    <property type="entry name" value="Glyco_trans_4-like_N"/>
</dbReference>
<dbReference type="Pfam" id="PF13439">
    <property type="entry name" value="Glyco_transf_4"/>
    <property type="match status" value="1"/>
</dbReference>
<gene>
    <name evidence="2" type="ORF">GTK07_05575</name>
</gene>
<name>A0A6I5KSZ0_9FLAO</name>
<organism evidence="2 3">
    <name type="scientific">Flagellimonas sediminis</name>
    <dbReference type="NCBI Taxonomy" id="2696468"/>
    <lineage>
        <taxon>Bacteria</taxon>
        <taxon>Pseudomonadati</taxon>
        <taxon>Bacteroidota</taxon>
        <taxon>Flavobacteriia</taxon>
        <taxon>Flavobacteriales</taxon>
        <taxon>Flavobacteriaceae</taxon>
        <taxon>Flagellimonas</taxon>
    </lineage>
</organism>
<dbReference type="CDD" id="cd03794">
    <property type="entry name" value="GT4_WbuB-like"/>
    <property type="match status" value="1"/>
</dbReference>
<reference evidence="2 3" key="1">
    <citation type="submission" date="2020-01" db="EMBL/GenBank/DDBJ databases">
        <title>Muricauda sediminis sp.nov. 40Bstr401.</title>
        <authorList>
            <person name="Xue Z."/>
            <person name="Zhu S."/>
            <person name="Ren N."/>
            <person name="Chen T."/>
            <person name="Chen X."/>
            <person name="Chen J."/>
            <person name="Yang J."/>
        </authorList>
    </citation>
    <scope>NUCLEOTIDE SEQUENCE [LARGE SCALE GENOMIC DNA]</scope>
    <source>
        <strain evidence="2 3">40Bstr401</strain>
    </source>
</reference>
<sequence>MQKILVIAYYWPPAGGPGVQRWLKFVKYLPDFGYEPVVYVPENPSYPIVDNNLEKEIPSTIQVLKQPIKEPYGWAGLLSKKKTKTISSGIIQDKNPSLIESILLWVRGNFFIPDARKGWVKPSIHFLAKVIADEGIKTIITTGPPHSLHLIGLGLKREYNVQWIADFRDPWTSIGYHKKLRLMPWAAKKHKSLEKEVLVSADKIIVTSQTTLEEFQAITPKPIKMITNGFDESLSAKELDRQFTISHLGSLLTGRNPLGLWQALKELTAENETFNKALKIKLAGVVSEDVQKSLTDLGLDAYLDSLGYLPHDKVIETMQSSQVLLLIEIDSEETKGIIPGKLFEYLNAKRPILAIGPTDWEAGNMVEEVNAGKFLHHSDVALLKDVLLDWFNQYQKGKLLCSSQGIDTFHRKALTESLAKFI</sequence>
<keyword evidence="2" id="KW-0808">Transferase</keyword>
<accession>A0A6I5KSZ0</accession>
<keyword evidence="3" id="KW-1185">Reference proteome</keyword>
<dbReference type="AlphaFoldDB" id="A0A6I5KSZ0"/>
<dbReference type="SUPFAM" id="SSF53756">
    <property type="entry name" value="UDP-Glycosyltransferase/glycogen phosphorylase"/>
    <property type="match status" value="1"/>
</dbReference>
<protein>
    <submittedName>
        <fullName evidence="2">Glycosyl transferase family 1</fullName>
    </submittedName>
</protein>
<feature type="domain" description="Glycosyltransferase subfamily 4-like N-terminal" evidence="1">
    <location>
        <begin position="105"/>
        <end position="232"/>
    </location>
</feature>
<evidence type="ECO:0000259" key="1">
    <source>
        <dbReference type="Pfam" id="PF13439"/>
    </source>
</evidence>
<dbReference type="RefSeq" id="WP_163633894.1">
    <property type="nucleotide sequence ID" value="NZ_JAAAMI010000002.1"/>
</dbReference>